<dbReference type="GO" id="GO:0031146">
    <property type="term" value="P:SCF-dependent proteasomal ubiquitin-dependent protein catabolic process"/>
    <property type="evidence" value="ECO:0007669"/>
    <property type="project" value="TreeGrafter"/>
</dbReference>
<dbReference type="EMBL" id="JARQWQ010000017">
    <property type="protein sequence ID" value="KAK2566321.1"/>
    <property type="molecule type" value="Genomic_DNA"/>
</dbReference>
<dbReference type="PANTHER" id="PTHR13318">
    <property type="entry name" value="PARTNER OF PAIRED, ISOFORM B-RELATED"/>
    <property type="match status" value="1"/>
</dbReference>
<dbReference type="GO" id="GO:0019005">
    <property type="term" value="C:SCF ubiquitin ligase complex"/>
    <property type="evidence" value="ECO:0007669"/>
    <property type="project" value="TreeGrafter"/>
</dbReference>
<name>A0AAD9QS30_ACRCE</name>
<dbReference type="InterPro" id="IPR001810">
    <property type="entry name" value="F-box_dom"/>
</dbReference>
<dbReference type="Pfam" id="PF12937">
    <property type="entry name" value="F-box-like"/>
    <property type="match status" value="1"/>
</dbReference>
<dbReference type="SMART" id="SM00367">
    <property type="entry name" value="LRR_CC"/>
    <property type="match status" value="13"/>
</dbReference>
<gene>
    <name evidence="3" type="ORF">P5673_009814</name>
</gene>
<keyword evidence="4" id="KW-1185">Reference proteome</keyword>
<proteinExistence type="predicted"/>
<evidence type="ECO:0000313" key="4">
    <source>
        <dbReference type="Proteomes" id="UP001249851"/>
    </source>
</evidence>
<dbReference type="PANTHER" id="PTHR13318:SF95">
    <property type="entry name" value="F-BOX PROTEIN YLR352W"/>
    <property type="match status" value="1"/>
</dbReference>
<feature type="domain" description="F-box" evidence="2">
    <location>
        <begin position="10"/>
        <end position="56"/>
    </location>
</feature>
<dbReference type="SUPFAM" id="SSF81383">
    <property type="entry name" value="F-box domain"/>
    <property type="match status" value="1"/>
</dbReference>
<dbReference type="Proteomes" id="UP001249851">
    <property type="component" value="Unassembled WGS sequence"/>
</dbReference>
<reference evidence="3" key="2">
    <citation type="journal article" date="2023" name="Science">
        <title>Genomic signatures of disease resistance in endangered staghorn corals.</title>
        <authorList>
            <person name="Vollmer S.V."/>
            <person name="Selwyn J.D."/>
            <person name="Despard B.A."/>
            <person name="Roesel C.L."/>
        </authorList>
    </citation>
    <scope>NUCLEOTIDE SEQUENCE</scope>
    <source>
        <strain evidence="3">K2</strain>
    </source>
</reference>
<dbReference type="InterPro" id="IPR036047">
    <property type="entry name" value="F-box-like_dom_sf"/>
</dbReference>
<reference evidence="3" key="1">
    <citation type="journal article" date="2023" name="G3 (Bethesda)">
        <title>Whole genome assembly and annotation of the endangered Caribbean coral Acropora cervicornis.</title>
        <authorList>
            <person name="Selwyn J.D."/>
            <person name="Vollmer S.V."/>
        </authorList>
    </citation>
    <scope>NUCLEOTIDE SEQUENCE</scope>
    <source>
        <strain evidence="3">K2</strain>
    </source>
</reference>
<evidence type="ECO:0000259" key="2">
    <source>
        <dbReference type="PROSITE" id="PS50181"/>
    </source>
</evidence>
<dbReference type="InterPro" id="IPR057207">
    <property type="entry name" value="FBXL15_LRR"/>
</dbReference>
<dbReference type="PROSITE" id="PS50181">
    <property type="entry name" value="FBOX"/>
    <property type="match status" value="1"/>
</dbReference>
<dbReference type="SUPFAM" id="SSF52047">
    <property type="entry name" value="RNI-like"/>
    <property type="match status" value="2"/>
</dbReference>
<dbReference type="InterPro" id="IPR006553">
    <property type="entry name" value="Leu-rich_rpt_Cys-con_subtyp"/>
</dbReference>
<protein>
    <submittedName>
        <fullName evidence="3">F-box/LRR-repeat protein 20</fullName>
    </submittedName>
</protein>
<sequence>MSKAVNRIERSDISALPIEIISYIFRFLPISDIKCAALVCFAWSRAAEDPILWRNAFISLGTRRERFSNVLVDSLQRHGIQYLKFKHMSTAAQIMQVCKQLGSNLKTLSLQGCRCVNASLLEFLSSCCPNIHHLDLSRCRQLDMTKDASWLNDCAIVWGHLTVLDLNACKDISNFLVSKIADTLPMIVNLSISGCKGITPSIWERLVRKVPSLKFLDISRSDMTDEAMHKFSQLSQLNLKGINLTACKQLTDSGLVSFIKYQNSVEILKLACMDITNTTLICIGKHMEHLRVLDLNSCRQLTDAALSRVKSLLVNLESLNLYSCYQLSNNGLSQFLCGLQEINQDIPLRVLVLNGCSSLSDELVSRFSTVLLNLQELDVSSCLHVTDIGLNSITDSLVQLQSLRLSWCINITDNGLLGVVQEQKPVQGMKINRSKKARQGKKILKGIENLGKLHSLDISHCTCITDEGLRRICRLKNLTFLNINMCTQITDSGLMDVAENLHSLEHLSFSGCTSITDVGFSSIAVQLERMVTLDAAKCDNITDKSIVQLAKHGHNLTHLDLSMCSQITTNAVDQLEVSIPGLTSLQLRYSGARLSTKMYSI</sequence>
<dbReference type="InterPro" id="IPR032675">
    <property type="entry name" value="LRR_dom_sf"/>
</dbReference>
<evidence type="ECO:0000313" key="3">
    <source>
        <dbReference type="EMBL" id="KAK2566321.1"/>
    </source>
</evidence>
<keyword evidence="1" id="KW-0833">Ubl conjugation pathway</keyword>
<evidence type="ECO:0000256" key="1">
    <source>
        <dbReference type="ARBA" id="ARBA00022786"/>
    </source>
</evidence>
<comment type="caution">
    <text evidence="3">The sequence shown here is derived from an EMBL/GenBank/DDBJ whole genome shotgun (WGS) entry which is preliminary data.</text>
</comment>
<dbReference type="AlphaFoldDB" id="A0AAD9QS30"/>
<organism evidence="3 4">
    <name type="scientific">Acropora cervicornis</name>
    <name type="common">Staghorn coral</name>
    <dbReference type="NCBI Taxonomy" id="6130"/>
    <lineage>
        <taxon>Eukaryota</taxon>
        <taxon>Metazoa</taxon>
        <taxon>Cnidaria</taxon>
        <taxon>Anthozoa</taxon>
        <taxon>Hexacorallia</taxon>
        <taxon>Scleractinia</taxon>
        <taxon>Astrocoeniina</taxon>
        <taxon>Acroporidae</taxon>
        <taxon>Acropora</taxon>
    </lineage>
</organism>
<dbReference type="Gene3D" id="3.80.10.10">
    <property type="entry name" value="Ribonuclease Inhibitor"/>
    <property type="match status" value="4"/>
</dbReference>
<accession>A0AAD9QS30</accession>
<dbReference type="Pfam" id="PF25372">
    <property type="entry name" value="DUF7885"/>
    <property type="match status" value="2"/>
</dbReference>